<dbReference type="GO" id="GO:0016020">
    <property type="term" value="C:membrane"/>
    <property type="evidence" value="ECO:0007669"/>
    <property type="project" value="UniProtKB-SubCell"/>
</dbReference>
<keyword evidence="2" id="KW-0813">Transport</keyword>
<feature type="non-terminal residue" evidence="9">
    <location>
        <position position="1"/>
    </location>
</feature>
<evidence type="ECO:0000256" key="1">
    <source>
        <dbReference type="ARBA" id="ARBA00004141"/>
    </source>
</evidence>
<evidence type="ECO:0000256" key="3">
    <source>
        <dbReference type="ARBA" id="ARBA00022692"/>
    </source>
</evidence>
<dbReference type="PANTHER" id="PTHR43394">
    <property type="entry name" value="ATP-DEPENDENT PERMEASE MDL1, MITOCHONDRIAL"/>
    <property type="match status" value="1"/>
</dbReference>
<evidence type="ECO:0000259" key="8">
    <source>
        <dbReference type="PROSITE" id="PS50893"/>
    </source>
</evidence>
<name>A0A5J4N3G3_9TREM</name>
<evidence type="ECO:0000256" key="7">
    <source>
        <dbReference type="ARBA" id="ARBA00023136"/>
    </source>
</evidence>
<dbReference type="PROSITE" id="PS50893">
    <property type="entry name" value="ABC_TRANSPORTER_2"/>
    <property type="match status" value="1"/>
</dbReference>
<keyword evidence="5 9" id="KW-0067">ATP-binding</keyword>
<dbReference type="InterPro" id="IPR003439">
    <property type="entry name" value="ABC_transporter-like_ATP-bd"/>
</dbReference>
<comment type="subcellular location">
    <subcellularLocation>
        <location evidence="1">Membrane</location>
        <topology evidence="1">Multi-pass membrane protein</topology>
    </subcellularLocation>
</comment>
<evidence type="ECO:0000256" key="6">
    <source>
        <dbReference type="ARBA" id="ARBA00022989"/>
    </source>
</evidence>
<dbReference type="InterPro" id="IPR039421">
    <property type="entry name" value="Type_1_exporter"/>
</dbReference>
<dbReference type="GO" id="GO:0016887">
    <property type="term" value="F:ATP hydrolysis activity"/>
    <property type="evidence" value="ECO:0007669"/>
    <property type="project" value="InterPro"/>
</dbReference>
<dbReference type="Proteomes" id="UP000324629">
    <property type="component" value="Unassembled WGS sequence"/>
</dbReference>
<sequence>VCIDGVNIQDLELAWYRTQLGVVQQEPVLFAGTVAENIRMGRLNATEAEIQRAAKLANAHDFIVELPEAYATWISEGGGSMSGGQKQRIAIARALLRDPQILLLDEATSALDTRSERVVQAALDQARFGRTVIMVAHRLTTVRDADKILVVDRGKVKETGTHEELVRLGGIYASMLQAQ</sequence>
<dbReference type="FunFam" id="3.40.50.300:FF:000604">
    <property type="entry name" value="ABC transporter B family member 28"/>
    <property type="match status" value="1"/>
</dbReference>
<organism evidence="9 10">
    <name type="scientific">Paragonimus westermani</name>
    <dbReference type="NCBI Taxonomy" id="34504"/>
    <lineage>
        <taxon>Eukaryota</taxon>
        <taxon>Metazoa</taxon>
        <taxon>Spiralia</taxon>
        <taxon>Lophotrochozoa</taxon>
        <taxon>Platyhelminthes</taxon>
        <taxon>Trematoda</taxon>
        <taxon>Digenea</taxon>
        <taxon>Plagiorchiida</taxon>
        <taxon>Troglotremata</taxon>
        <taxon>Troglotrematidae</taxon>
        <taxon>Paragonimus</taxon>
    </lineage>
</organism>
<comment type="caution">
    <text evidence="9">The sequence shown here is derived from an EMBL/GenBank/DDBJ whole genome shotgun (WGS) entry which is preliminary data.</text>
</comment>
<evidence type="ECO:0000256" key="5">
    <source>
        <dbReference type="ARBA" id="ARBA00022840"/>
    </source>
</evidence>
<evidence type="ECO:0000313" key="9">
    <source>
        <dbReference type="EMBL" id="KAA3670045.1"/>
    </source>
</evidence>
<dbReference type="GO" id="GO:0005737">
    <property type="term" value="C:cytoplasm"/>
    <property type="evidence" value="ECO:0007669"/>
    <property type="project" value="UniProtKB-ARBA"/>
</dbReference>
<keyword evidence="6" id="KW-1133">Transmembrane helix</keyword>
<protein>
    <submittedName>
        <fullName evidence="9">ATP-binding cassette, subfamily B (MDR/TAP), member 1</fullName>
    </submittedName>
</protein>
<evidence type="ECO:0000256" key="2">
    <source>
        <dbReference type="ARBA" id="ARBA00022448"/>
    </source>
</evidence>
<feature type="non-terminal residue" evidence="9">
    <location>
        <position position="179"/>
    </location>
</feature>
<dbReference type="EMBL" id="QNGE01015803">
    <property type="protein sequence ID" value="KAA3670045.1"/>
    <property type="molecule type" value="Genomic_DNA"/>
</dbReference>
<dbReference type="AlphaFoldDB" id="A0A5J4N3G3"/>
<dbReference type="Pfam" id="PF00005">
    <property type="entry name" value="ABC_tran"/>
    <property type="match status" value="1"/>
</dbReference>
<dbReference type="PROSITE" id="PS00211">
    <property type="entry name" value="ABC_TRANSPORTER_1"/>
    <property type="match status" value="1"/>
</dbReference>
<reference evidence="9 10" key="1">
    <citation type="journal article" date="2019" name="Gigascience">
        <title>Whole-genome sequence of the oriental lung fluke Paragonimus westermani.</title>
        <authorList>
            <person name="Oey H."/>
            <person name="Zakrzewski M."/>
            <person name="Narain K."/>
            <person name="Devi K.R."/>
            <person name="Agatsuma T."/>
            <person name="Nawaratna S."/>
            <person name="Gobert G.N."/>
            <person name="Jones M.K."/>
            <person name="Ragan M.A."/>
            <person name="McManus D.P."/>
            <person name="Krause L."/>
        </authorList>
    </citation>
    <scope>NUCLEOTIDE SEQUENCE [LARGE SCALE GENOMIC DNA]</scope>
    <source>
        <strain evidence="9 10">IND2009</strain>
    </source>
</reference>
<keyword evidence="3" id="KW-0812">Transmembrane</keyword>
<evidence type="ECO:0000313" key="10">
    <source>
        <dbReference type="Proteomes" id="UP000324629"/>
    </source>
</evidence>
<dbReference type="GO" id="GO:0005524">
    <property type="term" value="F:ATP binding"/>
    <property type="evidence" value="ECO:0007669"/>
    <property type="project" value="UniProtKB-KW"/>
</dbReference>
<dbReference type="InterPro" id="IPR027417">
    <property type="entry name" value="P-loop_NTPase"/>
</dbReference>
<keyword evidence="4" id="KW-0547">Nucleotide-binding</keyword>
<proteinExistence type="predicted"/>
<evidence type="ECO:0000256" key="4">
    <source>
        <dbReference type="ARBA" id="ARBA00022741"/>
    </source>
</evidence>
<dbReference type="Gene3D" id="3.40.50.300">
    <property type="entry name" value="P-loop containing nucleotide triphosphate hydrolases"/>
    <property type="match status" value="1"/>
</dbReference>
<feature type="domain" description="ABC transporter" evidence="8">
    <location>
        <begin position="6"/>
        <end position="178"/>
    </location>
</feature>
<dbReference type="GO" id="GO:0015421">
    <property type="term" value="F:ABC-type oligopeptide transporter activity"/>
    <property type="evidence" value="ECO:0007669"/>
    <property type="project" value="TreeGrafter"/>
</dbReference>
<keyword evidence="10" id="KW-1185">Reference proteome</keyword>
<dbReference type="PANTHER" id="PTHR43394:SF1">
    <property type="entry name" value="ATP-BINDING CASSETTE SUB-FAMILY B MEMBER 10, MITOCHONDRIAL"/>
    <property type="match status" value="1"/>
</dbReference>
<dbReference type="SUPFAM" id="SSF52540">
    <property type="entry name" value="P-loop containing nucleoside triphosphate hydrolases"/>
    <property type="match status" value="1"/>
</dbReference>
<gene>
    <name evidence="9" type="ORF">DEA37_0015174</name>
</gene>
<keyword evidence="7" id="KW-0472">Membrane</keyword>
<accession>A0A5J4N3G3</accession>
<dbReference type="InterPro" id="IPR017871">
    <property type="entry name" value="ABC_transporter-like_CS"/>
</dbReference>